<evidence type="ECO:0000256" key="2">
    <source>
        <dbReference type="ARBA" id="ARBA00012224"/>
    </source>
</evidence>
<keyword evidence="7" id="KW-0808">Transferase</keyword>
<comment type="cofactor">
    <cofactor evidence="1">
        <name>pyridoxal 5'-phosphate</name>
        <dbReference type="ChEBI" id="CHEBI:597326"/>
    </cofactor>
</comment>
<dbReference type="Gene3D" id="3.40.640.10">
    <property type="entry name" value="Type I PLP-dependent aspartate aminotransferase-like (Major domain)"/>
    <property type="match status" value="1"/>
</dbReference>
<dbReference type="Proteomes" id="UP000543804">
    <property type="component" value="Unassembled WGS sequence"/>
</dbReference>
<protein>
    <recommendedName>
        <fullName evidence="2">cysteine-S-conjugate beta-lyase</fullName>
        <ecNumber evidence="2">4.4.1.13</ecNumber>
    </recommendedName>
</protein>
<dbReference type="RefSeq" id="WP_170077188.1">
    <property type="nucleotide sequence ID" value="NZ_JABAFA010000006.1"/>
</dbReference>
<keyword evidence="8" id="KW-1185">Reference proteome</keyword>
<dbReference type="PANTHER" id="PTHR43525:SF1">
    <property type="entry name" value="PROTEIN MALY"/>
    <property type="match status" value="1"/>
</dbReference>
<dbReference type="GO" id="GO:0008483">
    <property type="term" value="F:transaminase activity"/>
    <property type="evidence" value="ECO:0007669"/>
    <property type="project" value="UniProtKB-KW"/>
</dbReference>
<reference evidence="7 8" key="1">
    <citation type="submission" date="2020-04" db="EMBL/GenBank/DDBJ databases">
        <authorList>
            <person name="Hitch T.C.A."/>
            <person name="Wylensek D."/>
            <person name="Clavel T."/>
        </authorList>
    </citation>
    <scope>NUCLEOTIDE SEQUENCE [LARGE SCALE GENOMIC DNA]</scope>
    <source>
        <strain evidence="7 8">PG-130-P53-12</strain>
    </source>
</reference>
<evidence type="ECO:0000259" key="6">
    <source>
        <dbReference type="Pfam" id="PF00155"/>
    </source>
</evidence>
<keyword evidence="4" id="KW-0456">Lyase</keyword>
<dbReference type="AlphaFoldDB" id="A0A848B5P3"/>
<proteinExistence type="inferred from homology"/>
<gene>
    <name evidence="7" type="ORF">HF878_03235</name>
</gene>
<dbReference type="NCBIfam" id="TIGR04350">
    <property type="entry name" value="C_S_lyase_PatB"/>
    <property type="match status" value="1"/>
</dbReference>
<dbReference type="GO" id="GO:0030170">
    <property type="term" value="F:pyridoxal phosphate binding"/>
    <property type="evidence" value="ECO:0007669"/>
    <property type="project" value="InterPro"/>
</dbReference>
<comment type="similarity">
    <text evidence="5">Belongs to the class-II pyridoxal-phosphate-dependent aminotransferase family. MalY/PatB cystathionine beta-lyase subfamily.</text>
</comment>
<evidence type="ECO:0000256" key="5">
    <source>
        <dbReference type="ARBA" id="ARBA00037974"/>
    </source>
</evidence>
<organism evidence="7 8">
    <name type="scientific">Selenomonas bovis</name>
    <dbReference type="NCBI Taxonomy" id="416586"/>
    <lineage>
        <taxon>Bacteria</taxon>
        <taxon>Bacillati</taxon>
        <taxon>Bacillota</taxon>
        <taxon>Negativicutes</taxon>
        <taxon>Selenomonadales</taxon>
        <taxon>Selenomonadaceae</taxon>
        <taxon>Selenomonas</taxon>
    </lineage>
</organism>
<dbReference type="InterPro" id="IPR027619">
    <property type="entry name" value="C-S_lyase_PatB-like"/>
</dbReference>
<sequence>MSYNFDEIIDRRDTSCLKYDFAAERGYPEDVLPFWVADMDFRTAQPILDELARRVQHGIFGYTDPGPAYREVLTRWMREQHGYTPAADSLVMTPGVVFALAMAVQSFTAPGDAILIQQPVYYPFSAIIRDNDRQLVNSPLQLKDGHYEIDFAQFEQAIVQNNVKLFLLCNPHNPAGRVFTREELSTLAAICLQHHVLIVADEIHHDFVRPGFQHTTFASLSSDIAQHTITCTAPSKTFNLAGLQCSNIFIENPVLRQKFRRTIDRAGYSQPNALGLFAAQAAYENGLPWLNELRAYLEQNYARTKAFLAREMPRVRLIEPEGTYLLWLDFRAYGLSAHELDDIIVHQAKLWLDSGHIFGADGEGFERLNIACPWQTLSRGLAQLTAAFRDR</sequence>
<accession>A0A848B5P3</accession>
<dbReference type="CDD" id="cd00609">
    <property type="entry name" value="AAT_like"/>
    <property type="match status" value="1"/>
</dbReference>
<evidence type="ECO:0000256" key="4">
    <source>
        <dbReference type="ARBA" id="ARBA00023239"/>
    </source>
</evidence>
<evidence type="ECO:0000313" key="7">
    <source>
        <dbReference type="EMBL" id="NMD98498.1"/>
    </source>
</evidence>
<dbReference type="EMBL" id="JABAFA010000006">
    <property type="protein sequence ID" value="NMD98498.1"/>
    <property type="molecule type" value="Genomic_DNA"/>
</dbReference>
<dbReference type="InterPro" id="IPR015424">
    <property type="entry name" value="PyrdxlP-dep_Trfase"/>
</dbReference>
<dbReference type="InterPro" id="IPR051798">
    <property type="entry name" value="Class-II_PLP-Dep_Aminotrans"/>
</dbReference>
<evidence type="ECO:0000256" key="3">
    <source>
        <dbReference type="ARBA" id="ARBA00022898"/>
    </source>
</evidence>
<feature type="domain" description="Aminotransferase class I/classII large" evidence="6">
    <location>
        <begin position="38"/>
        <end position="378"/>
    </location>
</feature>
<dbReference type="PANTHER" id="PTHR43525">
    <property type="entry name" value="PROTEIN MALY"/>
    <property type="match status" value="1"/>
</dbReference>
<dbReference type="EC" id="4.4.1.13" evidence="2"/>
<dbReference type="GO" id="GO:0047804">
    <property type="term" value="F:cysteine-S-conjugate beta-lyase activity"/>
    <property type="evidence" value="ECO:0007669"/>
    <property type="project" value="UniProtKB-EC"/>
</dbReference>
<dbReference type="Pfam" id="PF00155">
    <property type="entry name" value="Aminotran_1_2"/>
    <property type="match status" value="1"/>
</dbReference>
<dbReference type="InterPro" id="IPR015422">
    <property type="entry name" value="PyrdxlP-dep_Trfase_small"/>
</dbReference>
<dbReference type="InterPro" id="IPR004839">
    <property type="entry name" value="Aminotransferase_I/II_large"/>
</dbReference>
<keyword evidence="3" id="KW-0663">Pyridoxal phosphate</keyword>
<dbReference type="Gene3D" id="3.90.1150.10">
    <property type="entry name" value="Aspartate Aminotransferase, domain 1"/>
    <property type="match status" value="1"/>
</dbReference>
<evidence type="ECO:0000256" key="1">
    <source>
        <dbReference type="ARBA" id="ARBA00001933"/>
    </source>
</evidence>
<name>A0A848B5P3_9FIRM</name>
<dbReference type="InterPro" id="IPR015421">
    <property type="entry name" value="PyrdxlP-dep_Trfase_major"/>
</dbReference>
<dbReference type="SUPFAM" id="SSF53383">
    <property type="entry name" value="PLP-dependent transferases"/>
    <property type="match status" value="1"/>
</dbReference>
<keyword evidence="7" id="KW-0032">Aminotransferase</keyword>
<evidence type="ECO:0000313" key="8">
    <source>
        <dbReference type="Proteomes" id="UP000543804"/>
    </source>
</evidence>
<comment type="caution">
    <text evidence="7">The sequence shown here is derived from an EMBL/GenBank/DDBJ whole genome shotgun (WGS) entry which is preliminary data.</text>
</comment>